<keyword evidence="4" id="KW-0677">Repeat</keyword>
<dbReference type="SUPFAM" id="SSF54001">
    <property type="entry name" value="Cysteine proteinases"/>
    <property type="match status" value="1"/>
</dbReference>
<keyword evidence="3 7" id="KW-0732">Signal</keyword>
<dbReference type="AlphaFoldDB" id="A0A016QM72"/>
<evidence type="ECO:0000256" key="1">
    <source>
        <dbReference type="ARBA" id="ARBA00007074"/>
    </source>
</evidence>
<proteinExistence type="inferred from homology"/>
<sequence>MFTRTALLLALLTLTGVASHAQATTPSSDPVGSALPGSSSVLAASGSVTVQPGDTAYSLARAAGLSVEALLALNGLSSPDLKVGQVLRVREVPPYVVQRGDTLYSLARRFGVSVDGLLAANTLPRDAILEVGQVLRVPGAASRPVVAQASPVPAPVAAAPAGALAPAASLNRPLPGVLPHDWRGAALSLLGVPYVYGGTSLSGLDCSGLILQVFTPLGVQLPRRSADQAQTGQPIAFSDLQPGDLVFFDTVGRGEVTHVGIYLGDDQFVNANSYKGQVAVDRLLSDTYWAPRLLGARRVLPPTMVYAGR</sequence>
<evidence type="ECO:0000256" key="7">
    <source>
        <dbReference type="SAM" id="SignalP"/>
    </source>
</evidence>
<dbReference type="PANTHER" id="PTHR47360:SF1">
    <property type="entry name" value="ENDOPEPTIDASE NLPC-RELATED"/>
    <property type="match status" value="1"/>
</dbReference>
<evidence type="ECO:0000259" key="9">
    <source>
        <dbReference type="PROSITE" id="PS51935"/>
    </source>
</evidence>
<evidence type="ECO:0000256" key="6">
    <source>
        <dbReference type="ARBA" id="ARBA00022807"/>
    </source>
</evidence>
<dbReference type="Gene3D" id="3.90.1720.10">
    <property type="entry name" value="endopeptidase domain like (from Nostoc punctiforme)"/>
    <property type="match status" value="1"/>
</dbReference>
<dbReference type="InterPro" id="IPR000064">
    <property type="entry name" value="NLP_P60_dom"/>
</dbReference>
<dbReference type="Pfam" id="PF00877">
    <property type="entry name" value="NLPC_P60"/>
    <property type="match status" value="1"/>
</dbReference>
<dbReference type="Pfam" id="PF01476">
    <property type="entry name" value="LysM"/>
    <property type="match status" value="2"/>
</dbReference>
<dbReference type="PATRIC" id="fig|1476583.3.peg.2768"/>
<dbReference type="PANTHER" id="PTHR47360">
    <property type="entry name" value="MUREIN DD-ENDOPEPTIDASE MEPS/MUREIN LD-CARBOXYPEPTIDASE"/>
    <property type="match status" value="1"/>
</dbReference>
<evidence type="ECO:0000256" key="2">
    <source>
        <dbReference type="ARBA" id="ARBA00022670"/>
    </source>
</evidence>
<keyword evidence="11" id="KW-1185">Reference proteome</keyword>
<name>A0A016QM72_9DEIO</name>
<dbReference type="SUPFAM" id="SSF54106">
    <property type="entry name" value="LysM domain"/>
    <property type="match status" value="2"/>
</dbReference>
<keyword evidence="2" id="KW-0645">Protease</keyword>
<feature type="domain" description="NlpC/P60" evidence="9">
    <location>
        <begin position="176"/>
        <end position="300"/>
    </location>
</feature>
<dbReference type="eggNOG" id="COG1388">
    <property type="taxonomic scope" value="Bacteria"/>
</dbReference>
<reference evidence="10 11" key="1">
    <citation type="submission" date="2014-03" db="EMBL/GenBank/DDBJ databases">
        <title>Draft genome sequence of Deinococcus phoenicis 1P10ME.</title>
        <authorList>
            <person name="Stepanov V.G."/>
            <person name="Vaishampayan P."/>
            <person name="Venkateswaran K."/>
            <person name="Fox G.E."/>
        </authorList>
    </citation>
    <scope>NUCLEOTIDE SEQUENCE [LARGE SCALE GENOMIC DNA]</scope>
    <source>
        <strain evidence="10 11">1P10ME</strain>
    </source>
</reference>
<dbReference type="GO" id="GO:0006508">
    <property type="term" value="P:proteolysis"/>
    <property type="evidence" value="ECO:0007669"/>
    <property type="project" value="UniProtKB-KW"/>
</dbReference>
<comment type="similarity">
    <text evidence="1">Belongs to the peptidase C40 family.</text>
</comment>
<feature type="domain" description="LysM" evidence="8">
    <location>
        <begin position="93"/>
        <end position="137"/>
    </location>
</feature>
<evidence type="ECO:0000256" key="4">
    <source>
        <dbReference type="ARBA" id="ARBA00022737"/>
    </source>
</evidence>
<dbReference type="EMBL" id="JHAC01000048">
    <property type="protein sequence ID" value="EYB67158.1"/>
    <property type="molecule type" value="Genomic_DNA"/>
</dbReference>
<dbReference type="InterPro" id="IPR018392">
    <property type="entry name" value="LysM"/>
</dbReference>
<protein>
    <submittedName>
        <fullName evidence="10">NLP/P60 family protein</fullName>
    </submittedName>
</protein>
<organism evidence="10 11">
    <name type="scientific">Deinococcus phoenicis</name>
    <dbReference type="NCBI Taxonomy" id="1476583"/>
    <lineage>
        <taxon>Bacteria</taxon>
        <taxon>Thermotogati</taxon>
        <taxon>Deinococcota</taxon>
        <taxon>Deinococci</taxon>
        <taxon>Deinococcales</taxon>
        <taxon>Deinococcaceae</taxon>
        <taxon>Deinococcus</taxon>
    </lineage>
</organism>
<dbReference type="eggNOG" id="COG0791">
    <property type="taxonomic scope" value="Bacteria"/>
</dbReference>
<dbReference type="GO" id="GO:0008234">
    <property type="term" value="F:cysteine-type peptidase activity"/>
    <property type="evidence" value="ECO:0007669"/>
    <property type="project" value="UniProtKB-KW"/>
</dbReference>
<comment type="caution">
    <text evidence="10">The sequence shown here is derived from an EMBL/GenBank/DDBJ whole genome shotgun (WGS) entry which is preliminary data.</text>
</comment>
<dbReference type="Gene3D" id="3.10.350.10">
    <property type="entry name" value="LysM domain"/>
    <property type="match status" value="2"/>
</dbReference>
<dbReference type="PROSITE" id="PS51935">
    <property type="entry name" value="NLPC_P60"/>
    <property type="match status" value="1"/>
</dbReference>
<accession>A0A016QM72</accession>
<dbReference type="InterPro" id="IPR036779">
    <property type="entry name" value="LysM_dom_sf"/>
</dbReference>
<dbReference type="PROSITE" id="PS51782">
    <property type="entry name" value="LYSM"/>
    <property type="match status" value="2"/>
</dbReference>
<feature type="chain" id="PRO_5001485426" evidence="7">
    <location>
        <begin position="24"/>
        <end position="309"/>
    </location>
</feature>
<evidence type="ECO:0000256" key="5">
    <source>
        <dbReference type="ARBA" id="ARBA00022801"/>
    </source>
</evidence>
<dbReference type="CDD" id="cd00118">
    <property type="entry name" value="LysM"/>
    <property type="match status" value="2"/>
</dbReference>
<evidence type="ECO:0000313" key="10">
    <source>
        <dbReference type="EMBL" id="EYB67158.1"/>
    </source>
</evidence>
<evidence type="ECO:0000313" key="11">
    <source>
        <dbReference type="Proteomes" id="UP000020492"/>
    </source>
</evidence>
<evidence type="ECO:0000256" key="3">
    <source>
        <dbReference type="ARBA" id="ARBA00022729"/>
    </source>
</evidence>
<dbReference type="InterPro" id="IPR052062">
    <property type="entry name" value="Murein_DD/LD_carboxypeptidase"/>
</dbReference>
<feature type="domain" description="LysM" evidence="8">
    <location>
        <begin position="46"/>
        <end position="89"/>
    </location>
</feature>
<dbReference type="STRING" id="1476583.DEIPH_ctg050orf0005"/>
<keyword evidence="6" id="KW-0788">Thiol protease</keyword>
<evidence type="ECO:0000259" key="8">
    <source>
        <dbReference type="PROSITE" id="PS51782"/>
    </source>
</evidence>
<dbReference type="Proteomes" id="UP000020492">
    <property type="component" value="Unassembled WGS sequence"/>
</dbReference>
<dbReference type="SMART" id="SM00257">
    <property type="entry name" value="LysM"/>
    <property type="match status" value="2"/>
</dbReference>
<keyword evidence="5" id="KW-0378">Hydrolase</keyword>
<dbReference type="InterPro" id="IPR038765">
    <property type="entry name" value="Papain-like_cys_pep_sf"/>
</dbReference>
<gene>
    <name evidence="10" type="ORF">DEIPH_ctg050orf0005</name>
</gene>
<feature type="signal peptide" evidence="7">
    <location>
        <begin position="1"/>
        <end position="23"/>
    </location>
</feature>